<evidence type="ECO:0000313" key="3">
    <source>
        <dbReference type="Proteomes" id="UP000288805"/>
    </source>
</evidence>
<name>A0A438FMB0_VITVI</name>
<evidence type="ECO:0000259" key="1">
    <source>
        <dbReference type="Pfam" id="PF10440"/>
    </source>
</evidence>
<accession>A0A438FMB0</accession>
<dbReference type="GO" id="GO:0008168">
    <property type="term" value="F:methyltransferase activity"/>
    <property type="evidence" value="ECO:0007669"/>
    <property type="project" value="UniProtKB-KW"/>
</dbReference>
<feature type="domain" description="WIYLD" evidence="1">
    <location>
        <begin position="6"/>
        <end position="59"/>
    </location>
</feature>
<gene>
    <name evidence="2" type="primary">SUVR2_1</name>
    <name evidence="2" type="ORF">CK203_048901</name>
</gene>
<dbReference type="InterPro" id="IPR043017">
    <property type="entry name" value="WIYLD_dom_sf"/>
</dbReference>
<keyword evidence="2" id="KW-0489">Methyltransferase</keyword>
<organism evidence="2 3">
    <name type="scientific">Vitis vinifera</name>
    <name type="common">Grape</name>
    <dbReference type="NCBI Taxonomy" id="29760"/>
    <lineage>
        <taxon>Eukaryota</taxon>
        <taxon>Viridiplantae</taxon>
        <taxon>Streptophyta</taxon>
        <taxon>Embryophyta</taxon>
        <taxon>Tracheophyta</taxon>
        <taxon>Spermatophyta</taxon>
        <taxon>Magnoliopsida</taxon>
        <taxon>eudicotyledons</taxon>
        <taxon>Gunneridae</taxon>
        <taxon>Pentapetalae</taxon>
        <taxon>rosids</taxon>
        <taxon>Vitales</taxon>
        <taxon>Vitaceae</taxon>
        <taxon>Viteae</taxon>
        <taxon>Vitis</taxon>
    </lineage>
</organism>
<reference evidence="2 3" key="1">
    <citation type="journal article" date="2018" name="PLoS Genet.">
        <title>Population sequencing reveals clonal diversity and ancestral inbreeding in the grapevine cultivar Chardonnay.</title>
        <authorList>
            <person name="Roach M.J."/>
            <person name="Johnson D.L."/>
            <person name="Bohlmann J."/>
            <person name="van Vuuren H.J."/>
            <person name="Jones S.J."/>
            <person name="Pretorius I.S."/>
            <person name="Schmidt S.A."/>
            <person name="Borneman A.R."/>
        </authorList>
    </citation>
    <scope>NUCLEOTIDE SEQUENCE [LARGE SCALE GENOMIC DNA]</scope>
    <source>
        <strain evidence="3">cv. Chardonnay</strain>
        <tissue evidence="2">Leaf</tissue>
    </source>
</reference>
<comment type="caution">
    <text evidence="2">The sequence shown here is derived from an EMBL/GenBank/DDBJ whole genome shotgun (WGS) entry which is preliminary data.</text>
</comment>
<dbReference type="Gene3D" id="1.10.8.850">
    <property type="entry name" value="Histone-lysine N methyltransferase , C-terminal domain-like"/>
    <property type="match status" value="1"/>
</dbReference>
<dbReference type="InterPro" id="IPR018848">
    <property type="entry name" value="WIYLD_domain"/>
</dbReference>
<dbReference type="AlphaFoldDB" id="A0A438FMB0"/>
<evidence type="ECO:0000313" key="2">
    <source>
        <dbReference type="EMBL" id="RVW60640.1"/>
    </source>
</evidence>
<dbReference type="Pfam" id="PF10440">
    <property type="entry name" value="WIYLD"/>
    <property type="match status" value="1"/>
</dbReference>
<dbReference type="PANTHER" id="PTHR46450:SF24">
    <property type="entry name" value="HISTONE-LYSINE N-METHYLTRANSFERASE SUVR4"/>
    <property type="match status" value="1"/>
</dbReference>
<dbReference type="PANTHER" id="PTHR46450">
    <property type="entry name" value="INACTIVE HISTONE-LYSINE N-METHYLTRANSFERASE SUVR1-RELATED"/>
    <property type="match status" value="1"/>
</dbReference>
<sequence>MASNPKICEAFNAMQVLGIPERAVKPALKKLLDLYDGNWELIEAENYRALADAIFEYEEAKGYNSGGVGWVGWRLT</sequence>
<proteinExistence type="predicted"/>
<dbReference type="Proteomes" id="UP000288805">
    <property type="component" value="Unassembled WGS sequence"/>
</dbReference>
<dbReference type="EMBL" id="QGNW01000848">
    <property type="protein sequence ID" value="RVW60640.1"/>
    <property type="molecule type" value="Genomic_DNA"/>
</dbReference>
<protein>
    <submittedName>
        <fullName evidence="2">Putative inactive histone-lysine N-methyltransferase SUVR2</fullName>
    </submittedName>
</protein>
<keyword evidence="2" id="KW-0808">Transferase</keyword>
<dbReference type="GO" id="GO:0032259">
    <property type="term" value="P:methylation"/>
    <property type="evidence" value="ECO:0007669"/>
    <property type="project" value="UniProtKB-KW"/>
</dbReference>